<evidence type="ECO:0000313" key="8">
    <source>
        <dbReference type="Proteomes" id="UP001232001"/>
    </source>
</evidence>
<dbReference type="GO" id="GO:0008168">
    <property type="term" value="F:methyltransferase activity"/>
    <property type="evidence" value="ECO:0007669"/>
    <property type="project" value="UniProtKB-KW"/>
</dbReference>
<evidence type="ECO:0000313" key="7">
    <source>
        <dbReference type="EMBL" id="WGH75384.1"/>
    </source>
</evidence>
<dbReference type="SUPFAM" id="SSF53335">
    <property type="entry name" value="S-adenosyl-L-methionine-dependent methyltransferases"/>
    <property type="match status" value="1"/>
</dbReference>
<name>A0ABY8L1T3_9FLAO</name>
<dbReference type="Proteomes" id="UP001232001">
    <property type="component" value="Chromosome"/>
</dbReference>
<dbReference type="PANTHER" id="PTHR33841:SF1">
    <property type="entry name" value="DNA METHYLTRANSFERASE A"/>
    <property type="match status" value="1"/>
</dbReference>
<accession>A0ABY8L1T3</accession>
<comment type="similarity">
    <text evidence="1">Belongs to the N(4)/N(6)-methyltransferase family.</text>
</comment>
<dbReference type="EMBL" id="CP122539">
    <property type="protein sequence ID" value="WGH75384.1"/>
    <property type="molecule type" value="Genomic_DNA"/>
</dbReference>
<evidence type="ECO:0000256" key="2">
    <source>
        <dbReference type="ARBA" id="ARBA00011900"/>
    </source>
</evidence>
<evidence type="ECO:0000256" key="3">
    <source>
        <dbReference type="ARBA" id="ARBA00022603"/>
    </source>
</evidence>
<evidence type="ECO:0000259" key="6">
    <source>
        <dbReference type="Pfam" id="PF02384"/>
    </source>
</evidence>
<protein>
    <recommendedName>
        <fullName evidence="2">site-specific DNA-methyltransferase (adenine-specific)</fullName>
        <ecNumber evidence="2">2.1.1.72</ecNumber>
    </recommendedName>
</protein>
<dbReference type="InterPro" id="IPR050953">
    <property type="entry name" value="N4_N6_ade-DNA_methylase"/>
</dbReference>
<evidence type="ECO:0000256" key="5">
    <source>
        <dbReference type="ARBA" id="ARBA00047942"/>
    </source>
</evidence>
<dbReference type="GO" id="GO:0032259">
    <property type="term" value="P:methylation"/>
    <property type="evidence" value="ECO:0007669"/>
    <property type="project" value="UniProtKB-KW"/>
</dbReference>
<dbReference type="Pfam" id="PF02384">
    <property type="entry name" value="N6_Mtase"/>
    <property type="match status" value="1"/>
</dbReference>
<dbReference type="Gene3D" id="3.40.50.150">
    <property type="entry name" value="Vaccinia Virus protein VP39"/>
    <property type="match status" value="1"/>
</dbReference>
<dbReference type="InterPro" id="IPR029063">
    <property type="entry name" value="SAM-dependent_MTases_sf"/>
</dbReference>
<reference evidence="7 8" key="1">
    <citation type="submission" date="2023-04" db="EMBL/GenBank/DDBJ databases">
        <title>Tenacibaculum tangerinum sp. nov., isolated from sea tidal flat of South Korea.</title>
        <authorList>
            <person name="Lee S.H."/>
            <person name="Kim J.-J."/>
        </authorList>
    </citation>
    <scope>NUCLEOTIDE SEQUENCE [LARGE SCALE GENOMIC DNA]</scope>
    <source>
        <strain evidence="7 8">GRR-S3-23</strain>
    </source>
</reference>
<organism evidence="7 8">
    <name type="scientific">Tenacibaculum tangerinum</name>
    <dbReference type="NCBI Taxonomy" id="3038772"/>
    <lineage>
        <taxon>Bacteria</taxon>
        <taxon>Pseudomonadati</taxon>
        <taxon>Bacteroidota</taxon>
        <taxon>Flavobacteriia</taxon>
        <taxon>Flavobacteriales</taxon>
        <taxon>Flavobacteriaceae</taxon>
        <taxon>Tenacibaculum</taxon>
    </lineage>
</organism>
<keyword evidence="3 7" id="KW-0489">Methyltransferase</keyword>
<gene>
    <name evidence="7" type="ORF">P8625_15125</name>
</gene>
<keyword evidence="8" id="KW-1185">Reference proteome</keyword>
<sequence length="402" mass="47334">MNISQKLDKGFKVLGFDQEKNDCLFLCQDLNSVDDLELKIHLEKAKIFNADAVFFRKELDRFKPQVYLYDFTNQLFNQNDLTDIQKKIWSNGSVPIACAFYDTEIKILDCTQHIKKNNTPVYLADLEIVSNVHQLYNEQFAVKIKTGAFWEEIENKNKFKFNTSAYDILIEWIKEIIKQSSSFKNVSQNKIIKKVIIQSIMIKYLEERKDEKGNSPFNKKYVRKYDNAQDFVEVLEKNKLVDLLEDLQKDLNGNLFEWSEDEKEIIKTMNLSCLSEALKAYKRPEEINNNVFELIRFYEFSYIPVELISRIYEEFLAGDSDVNLTQKNKKQKEGIFYTPSHLAQLLVDESMPLKDYNKVELSNYKVLDPACGSGIFLVLAYKRLVQWWKLQNNMQKNLNLLI</sequence>
<dbReference type="InterPro" id="IPR003356">
    <property type="entry name" value="DNA_methylase_A-5"/>
</dbReference>
<evidence type="ECO:0000256" key="4">
    <source>
        <dbReference type="ARBA" id="ARBA00022679"/>
    </source>
</evidence>
<feature type="domain" description="DNA methylase adenine-specific" evidence="6">
    <location>
        <begin position="307"/>
        <end position="385"/>
    </location>
</feature>
<evidence type="ECO:0000256" key="1">
    <source>
        <dbReference type="ARBA" id="ARBA00006594"/>
    </source>
</evidence>
<dbReference type="RefSeq" id="WP_279651269.1">
    <property type="nucleotide sequence ID" value="NZ_CP122539.1"/>
</dbReference>
<dbReference type="EC" id="2.1.1.72" evidence="2"/>
<comment type="catalytic activity">
    <reaction evidence="5">
        <text>a 2'-deoxyadenosine in DNA + S-adenosyl-L-methionine = an N(6)-methyl-2'-deoxyadenosine in DNA + S-adenosyl-L-homocysteine + H(+)</text>
        <dbReference type="Rhea" id="RHEA:15197"/>
        <dbReference type="Rhea" id="RHEA-COMP:12418"/>
        <dbReference type="Rhea" id="RHEA-COMP:12419"/>
        <dbReference type="ChEBI" id="CHEBI:15378"/>
        <dbReference type="ChEBI" id="CHEBI:57856"/>
        <dbReference type="ChEBI" id="CHEBI:59789"/>
        <dbReference type="ChEBI" id="CHEBI:90615"/>
        <dbReference type="ChEBI" id="CHEBI:90616"/>
        <dbReference type="EC" id="2.1.1.72"/>
    </reaction>
</comment>
<dbReference type="PANTHER" id="PTHR33841">
    <property type="entry name" value="DNA METHYLTRANSFERASE YEEA-RELATED"/>
    <property type="match status" value="1"/>
</dbReference>
<proteinExistence type="inferred from homology"/>
<keyword evidence="4" id="KW-0808">Transferase</keyword>
<dbReference type="PRINTS" id="PR00507">
    <property type="entry name" value="N12N6MTFRASE"/>
</dbReference>